<keyword evidence="13" id="KW-1185">Reference proteome</keyword>
<dbReference type="Gene3D" id="1.20.1510.10">
    <property type="entry name" value="Cation efflux protein transmembrane domain"/>
    <property type="match status" value="1"/>
</dbReference>
<evidence type="ECO:0000256" key="1">
    <source>
        <dbReference type="ARBA" id="ARBA00004141"/>
    </source>
</evidence>
<dbReference type="GO" id="GO:0005886">
    <property type="term" value="C:plasma membrane"/>
    <property type="evidence" value="ECO:0007669"/>
    <property type="project" value="TreeGrafter"/>
</dbReference>
<keyword evidence="6 9" id="KW-1133">Transmembrane helix</keyword>
<proteinExistence type="inferred from homology"/>
<dbReference type="InterPro" id="IPR036837">
    <property type="entry name" value="Cation_efflux_CTD_sf"/>
</dbReference>
<dbReference type="NCBIfam" id="TIGR01297">
    <property type="entry name" value="CDF"/>
    <property type="match status" value="1"/>
</dbReference>
<evidence type="ECO:0000256" key="7">
    <source>
        <dbReference type="ARBA" id="ARBA00023065"/>
    </source>
</evidence>
<keyword evidence="3" id="KW-0813">Transport</keyword>
<dbReference type="KEGG" id="dti:Desti_2416"/>
<accession>I4C6A7</accession>
<keyword evidence="7" id="KW-0406">Ion transport</keyword>
<feature type="transmembrane region" description="Helical" evidence="9">
    <location>
        <begin position="48"/>
        <end position="65"/>
    </location>
</feature>
<gene>
    <name evidence="12" type="ordered locus">Desti_2416</name>
</gene>
<dbReference type="InterPro" id="IPR027470">
    <property type="entry name" value="Cation_efflux_CTD"/>
</dbReference>
<dbReference type="Pfam" id="PF16916">
    <property type="entry name" value="ZT_dimer"/>
    <property type="match status" value="1"/>
</dbReference>
<keyword evidence="5" id="KW-0862">Zinc</keyword>
<dbReference type="HOGENOM" id="CLU_013430_0_0_7"/>
<keyword evidence="5" id="KW-0864">Zinc transport</keyword>
<dbReference type="RefSeq" id="WP_014810241.1">
    <property type="nucleotide sequence ID" value="NC_018025.1"/>
</dbReference>
<comment type="subcellular location">
    <subcellularLocation>
        <location evidence="1">Membrane</location>
        <topology evidence="1">Multi-pass membrane protein</topology>
    </subcellularLocation>
</comment>
<evidence type="ECO:0000256" key="3">
    <source>
        <dbReference type="ARBA" id="ARBA00022448"/>
    </source>
</evidence>
<name>I4C6A7_DESTA</name>
<dbReference type="GO" id="GO:0005385">
    <property type="term" value="F:zinc ion transmembrane transporter activity"/>
    <property type="evidence" value="ECO:0007669"/>
    <property type="project" value="TreeGrafter"/>
</dbReference>
<evidence type="ECO:0000313" key="13">
    <source>
        <dbReference type="Proteomes" id="UP000006055"/>
    </source>
</evidence>
<dbReference type="InterPro" id="IPR050681">
    <property type="entry name" value="CDF/SLC30A"/>
</dbReference>
<evidence type="ECO:0000256" key="2">
    <source>
        <dbReference type="ARBA" id="ARBA00008873"/>
    </source>
</evidence>
<evidence type="ECO:0000256" key="5">
    <source>
        <dbReference type="ARBA" id="ARBA00022906"/>
    </source>
</evidence>
<dbReference type="InterPro" id="IPR027469">
    <property type="entry name" value="Cation_efflux_TMD_sf"/>
</dbReference>
<evidence type="ECO:0000256" key="8">
    <source>
        <dbReference type="ARBA" id="ARBA00023136"/>
    </source>
</evidence>
<dbReference type="SUPFAM" id="SSF160240">
    <property type="entry name" value="Cation efflux protein cytoplasmic domain-like"/>
    <property type="match status" value="1"/>
</dbReference>
<evidence type="ECO:0000256" key="4">
    <source>
        <dbReference type="ARBA" id="ARBA00022692"/>
    </source>
</evidence>
<dbReference type="PATRIC" id="fig|706587.4.peg.2778"/>
<protein>
    <submittedName>
        <fullName evidence="12">Cation diffusion facilitator family transporter</fullName>
    </submittedName>
</protein>
<feature type="transmembrane region" description="Helical" evidence="9">
    <location>
        <begin position="116"/>
        <end position="140"/>
    </location>
</feature>
<feature type="domain" description="Cation efflux protein cytoplasmic" evidence="11">
    <location>
        <begin position="213"/>
        <end position="288"/>
    </location>
</feature>
<keyword evidence="4 9" id="KW-0812">Transmembrane</keyword>
<sequence length="317" mass="34284">MGHAHHHDHKHNRAESRLGVAFLLTGVFMIVEAVGGLVFNSLALLADAGHMLSDVAALGLSWFAIRVGTRSPTERHTYGFRRTEILAALANGLALWAIVALIFYEAVHRFLVPEPVQGGGMLIVAGLGLAVNAIMAFLLFSTRQESLNLRGAYVHIVSDALGSLGAIFAAILILLTGEYRLDPAISVLVGLLILYSSWELIRESVHVLMEGVPRDLNIADVQKAMVDEHGVCCVYDLHVWIIGADVNGLSAHVVMSDDGASRTELLARLNAVLAERFHIHHVTIQLEETHELRVATKDLVCSEGTACKICAIPDDGS</sequence>
<feature type="domain" description="Cation efflux protein transmembrane" evidence="10">
    <location>
        <begin position="20"/>
        <end position="209"/>
    </location>
</feature>
<organism evidence="12 13">
    <name type="scientific">Desulfomonile tiedjei (strain ATCC 49306 / DSM 6799 / DCB-1)</name>
    <dbReference type="NCBI Taxonomy" id="706587"/>
    <lineage>
        <taxon>Bacteria</taxon>
        <taxon>Pseudomonadati</taxon>
        <taxon>Thermodesulfobacteriota</taxon>
        <taxon>Desulfomonilia</taxon>
        <taxon>Desulfomonilales</taxon>
        <taxon>Desulfomonilaceae</taxon>
        <taxon>Desulfomonile</taxon>
    </lineage>
</organism>
<dbReference type="InterPro" id="IPR002524">
    <property type="entry name" value="Cation_efflux"/>
</dbReference>
<reference evidence="13" key="1">
    <citation type="submission" date="2012-06" db="EMBL/GenBank/DDBJ databases">
        <title>Complete sequence of chromosome of Desulfomonile tiedjei DSM 6799.</title>
        <authorList>
            <person name="Lucas S."/>
            <person name="Copeland A."/>
            <person name="Lapidus A."/>
            <person name="Glavina del Rio T."/>
            <person name="Dalin E."/>
            <person name="Tice H."/>
            <person name="Bruce D."/>
            <person name="Goodwin L."/>
            <person name="Pitluck S."/>
            <person name="Peters L."/>
            <person name="Ovchinnikova G."/>
            <person name="Zeytun A."/>
            <person name="Lu M."/>
            <person name="Kyrpides N."/>
            <person name="Mavromatis K."/>
            <person name="Ivanova N."/>
            <person name="Brettin T."/>
            <person name="Detter J.C."/>
            <person name="Han C."/>
            <person name="Larimer F."/>
            <person name="Land M."/>
            <person name="Hauser L."/>
            <person name="Markowitz V."/>
            <person name="Cheng J.-F."/>
            <person name="Hugenholtz P."/>
            <person name="Woyke T."/>
            <person name="Wu D."/>
            <person name="Spring S."/>
            <person name="Schroeder M."/>
            <person name="Brambilla E."/>
            <person name="Klenk H.-P."/>
            <person name="Eisen J.A."/>
        </authorList>
    </citation>
    <scope>NUCLEOTIDE SEQUENCE [LARGE SCALE GENOMIC DNA]</scope>
    <source>
        <strain evidence="13">ATCC 49306 / DSM 6799 / DCB-1</strain>
    </source>
</reference>
<dbReference type="AlphaFoldDB" id="I4C6A7"/>
<dbReference type="EMBL" id="CP003360">
    <property type="protein sequence ID" value="AFM25098.1"/>
    <property type="molecule type" value="Genomic_DNA"/>
</dbReference>
<dbReference type="OrthoDB" id="9809646at2"/>
<dbReference type="InterPro" id="IPR058533">
    <property type="entry name" value="Cation_efflux_TM"/>
</dbReference>
<evidence type="ECO:0000259" key="10">
    <source>
        <dbReference type="Pfam" id="PF01545"/>
    </source>
</evidence>
<evidence type="ECO:0000256" key="9">
    <source>
        <dbReference type="SAM" id="Phobius"/>
    </source>
</evidence>
<dbReference type="eggNOG" id="COG1230">
    <property type="taxonomic scope" value="Bacteria"/>
</dbReference>
<dbReference type="STRING" id="706587.Desti_2416"/>
<feature type="transmembrane region" description="Helical" evidence="9">
    <location>
        <begin position="20"/>
        <end position="42"/>
    </location>
</feature>
<evidence type="ECO:0000256" key="6">
    <source>
        <dbReference type="ARBA" id="ARBA00022989"/>
    </source>
</evidence>
<dbReference type="PANTHER" id="PTHR11562:SF17">
    <property type="entry name" value="RE54080P-RELATED"/>
    <property type="match status" value="1"/>
</dbReference>
<dbReference type="SUPFAM" id="SSF161111">
    <property type="entry name" value="Cation efflux protein transmembrane domain-like"/>
    <property type="match status" value="1"/>
</dbReference>
<evidence type="ECO:0000313" key="12">
    <source>
        <dbReference type="EMBL" id="AFM25098.1"/>
    </source>
</evidence>
<dbReference type="Proteomes" id="UP000006055">
    <property type="component" value="Chromosome"/>
</dbReference>
<feature type="transmembrane region" description="Helical" evidence="9">
    <location>
        <begin position="85"/>
        <end position="104"/>
    </location>
</feature>
<comment type="similarity">
    <text evidence="2">Belongs to the cation diffusion facilitator (CDF) transporter (TC 2.A.4) family. SLC30A subfamily.</text>
</comment>
<feature type="transmembrane region" description="Helical" evidence="9">
    <location>
        <begin position="183"/>
        <end position="201"/>
    </location>
</feature>
<keyword evidence="8 9" id="KW-0472">Membrane</keyword>
<dbReference type="Pfam" id="PF01545">
    <property type="entry name" value="Cation_efflux"/>
    <property type="match status" value="1"/>
</dbReference>
<feature type="transmembrane region" description="Helical" evidence="9">
    <location>
        <begin position="152"/>
        <end position="177"/>
    </location>
</feature>
<dbReference type="PANTHER" id="PTHR11562">
    <property type="entry name" value="CATION EFFLUX PROTEIN/ ZINC TRANSPORTER"/>
    <property type="match status" value="1"/>
</dbReference>
<evidence type="ECO:0000259" key="11">
    <source>
        <dbReference type="Pfam" id="PF16916"/>
    </source>
</evidence>